<dbReference type="PANTHER" id="PTHR30188">
    <property type="entry name" value="ABC TRANSPORTER PERMEASE PROTEIN-RELATED"/>
    <property type="match status" value="1"/>
</dbReference>
<evidence type="ECO:0000313" key="3">
    <source>
        <dbReference type="Proteomes" id="UP000808146"/>
    </source>
</evidence>
<comment type="similarity">
    <text evidence="1">Belongs to the MlaE permease family.</text>
</comment>
<comment type="caution">
    <text evidence="2">The sequence shown here is derived from an EMBL/GenBank/DDBJ whole genome shotgun (WGS) entry which is preliminary data.</text>
</comment>
<dbReference type="InterPro" id="IPR030802">
    <property type="entry name" value="Permease_MalE"/>
</dbReference>
<keyword evidence="1" id="KW-0812">Transmembrane</keyword>
<feature type="transmembrane region" description="Helical" evidence="1">
    <location>
        <begin position="337"/>
        <end position="358"/>
    </location>
</feature>
<accession>A0A9D7LTR3</accession>
<gene>
    <name evidence="2" type="ORF">IPN75_11840</name>
</gene>
<dbReference type="InterPro" id="IPR003453">
    <property type="entry name" value="ABC_MlaE_roteobac"/>
</dbReference>
<sequence>MNNPPRLQSEPGRVVLTGEWTLAALLPELPELQSRLAAGRLGDLSWDLLAVDRLDSAAAVLLWRTWNERWPADLIISDTHRRTVERVSQAPVATDSGAVTVPGPVERVGNLVLGSIENASGLVTLFGQMLLDLWHLARHPSEMPWKEIAANIYKAGALALPVTGLVGFLIGVTLSYLSALQLRSVGADLFIVNILGISIIRELGPVLVAVLVAGRSGSAMTAQIGVMRVTEEIDALTAMGISRSIRVVLPKLLALTAVMPLLVLWASAIALMGGMLSAMLQLDISPAYFIANLQRAVPVANLVIGLTKGLVFGFIIAWVACHFGLRVKPNTESLSANTTTSVVTAITLVILADAVFAINTRDMGIPQL</sequence>
<evidence type="ECO:0000313" key="2">
    <source>
        <dbReference type="EMBL" id="MBK8891013.1"/>
    </source>
</evidence>
<name>A0A9D7LTR3_9RHOO</name>
<dbReference type="EMBL" id="JADKBR010000016">
    <property type="protein sequence ID" value="MBK8891013.1"/>
    <property type="molecule type" value="Genomic_DNA"/>
</dbReference>
<dbReference type="AlphaFoldDB" id="A0A9D7LTR3"/>
<keyword evidence="1" id="KW-0472">Membrane</keyword>
<reference evidence="2" key="1">
    <citation type="submission" date="2020-10" db="EMBL/GenBank/DDBJ databases">
        <title>Connecting structure to function with the recovery of over 1000 high-quality activated sludge metagenome-assembled genomes encoding full-length rRNA genes using long-read sequencing.</title>
        <authorList>
            <person name="Singleton C.M."/>
            <person name="Petriglieri F."/>
            <person name="Kristensen J.M."/>
            <person name="Kirkegaard R.H."/>
            <person name="Michaelsen T.Y."/>
            <person name="Andersen M.H."/>
            <person name="Karst S.M."/>
            <person name="Dueholm M.S."/>
            <person name="Nielsen P.H."/>
            <person name="Albertsen M."/>
        </authorList>
    </citation>
    <scope>NUCLEOTIDE SEQUENCE</scope>
    <source>
        <strain evidence="2">OdNE_18-Q3-R46-58_BAT3C.305</strain>
    </source>
</reference>
<keyword evidence="1" id="KW-1003">Cell membrane</keyword>
<feature type="transmembrane region" description="Helical" evidence="1">
    <location>
        <begin position="189"/>
        <end position="213"/>
    </location>
</feature>
<proteinExistence type="inferred from homology"/>
<dbReference type="Proteomes" id="UP000808146">
    <property type="component" value="Unassembled WGS sequence"/>
</dbReference>
<feature type="transmembrane region" description="Helical" evidence="1">
    <location>
        <begin position="155"/>
        <end position="177"/>
    </location>
</feature>
<feature type="transmembrane region" description="Helical" evidence="1">
    <location>
        <begin position="299"/>
        <end position="325"/>
    </location>
</feature>
<feature type="transmembrane region" description="Helical" evidence="1">
    <location>
        <begin position="252"/>
        <end position="279"/>
    </location>
</feature>
<keyword evidence="1" id="KW-0997">Cell inner membrane</keyword>
<dbReference type="Pfam" id="PF02405">
    <property type="entry name" value="MlaE"/>
    <property type="match status" value="1"/>
</dbReference>
<keyword evidence="1" id="KW-1133">Transmembrane helix</keyword>
<dbReference type="GO" id="GO:0005548">
    <property type="term" value="F:phospholipid transporter activity"/>
    <property type="evidence" value="ECO:0007669"/>
    <property type="project" value="TreeGrafter"/>
</dbReference>
<protein>
    <submittedName>
        <fullName evidence="2">MlaE family lipid ABC transporter permease subunit</fullName>
    </submittedName>
</protein>
<dbReference type="NCBIfam" id="TIGR00056">
    <property type="entry name" value="MlaE family lipid ABC transporter permease subunit"/>
    <property type="match status" value="1"/>
</dbReference>
<dbReference type="PANTHER" id="PTHR30188:SF3">
    <property type="entry name" value="ABC TRANSPORTER PERMEASE"/>
    <property type="match status" value="1"/>
</dbReference>
<dbReference type="GO" id="GO:0043190">
    <property type="term" value="C:ATP-binding cassette (ABC) transporter complex"/>
    <property type="evidence" value="ECO:0007669"/>
    <property type="project" value="InterPro"/>
</dbReference>
<organism evidence="2 3">
    <name type="scientific">Candidatus Dechloromonas phosphorivorans</name>
    <dbReference type="NCBI Taxonomy" id="2899244"/>
    <lineage>
        <taxon>Bacteria</taxon>
        <taxon>Pseudomonadati</taxon>
        <taxon>Pseudomonadota</taxon>
        <taxon>Betaproteobacteria</taxon>
        <taxon>Rhodocyclales</taxon>
        <taxon>Azonexaceae</taxon>
        <taxon>Dechloromonas</taxon>
    </lineage>
</organism>
<comment type="subcellular location">
    <subcellularLocation>
        <location evidence="1">Cell inner membrane</location>
        <topology evidence="1">Multi-pass membrane protein</topology>
    </subcellularLocation>
</comment>
<evidence type="ECO:0000256" key="1">
    <source>
        <dbReference type="RuleBase" id="RU362044"/>
    </source>
</evidence>